<dbReference type="EMBL" id="UINC01011653">
    <property type="protein sequence ID" value="SVA51290.1"/>
    <property type="molecule type" value="Genomic_DNA"/>
</dbReference>
<keyword evidence="1" id="KW-0472">Membrane</keyword>
<protein>
    <submittedName>
        <fullName evidence="2">Uncharacterized protein</fullName>
    </submittedName>
</protein>
<evidence type="ECO:0000256" key="1">
    <source>
        <dbReference type="SAM" id="Phobius"/>
    </source>
</evidence>
<accession>A0A381WFI4</accession>
<gene>
    <name evidence="2" type="ORF">METZ01_LOCUS104144</name>
</gene>
<keyword evidence="1" id="KW-1133">Transmembrane helix</keyword>
<evidence type="ECO:0000313" key="2">
    <source>
        <dbReference type="EMBL" id="SVA51290.1"/>
    </source>
</evidence>
<sequence>MKYIQNIKEYFFVVVIFYLALSITKNVKVIRELCVQVEQTKENLYQINQVIAEMQKDNYETSFSHAE</sequence>
<reference evidence="2" key="1">
    <citation type="submission" date="2018-05" db="EMBL/GenBank/DDBJ databases">
        <authorList>
            <person name="Lanie J.A."/>
            <person name="Ng W.-L."/>
            <person name="Kazmierczak K.M."/>
            <person name="Andrzejewski T.M."/>
            <person name="Davidsen T.M."/>
            <person name="Wayne K.J."/>
            <person name="Tettelin H."/>
            <person name="Glass J.I."/>
            <person name="Rusch D."/>
            <person name="Podicherti R."/>
            <person name="Tsui H.-C.T."/>
            <person name="Winkler M.E."/>
        </authorList>
    </citation>
    <scope>NUCLEOTIDE SEQUENCE</scope>
</reference>
<feature type="transmembrane region" description="Helical" evidence="1">
    <location>
        <begin position="7"/>
        <end position="24"/>
    </location>
</feature>
<keyword evidence="1" id="KW-0812">Transmembrane</keyword>
<organism evidence="2">
    <name type="scientific">marine metagenome</name>
    <dbReference type="NCBI Taxonomy" id="408172"/>
    <lineage>
        <taxon>unclassified sequences</taxon>
        <taxon>metagenomes</taxon>
        <taxon>ecological metagenomes</taxon>
    </lineage>
</organism>
<name>A0A381WFI4_9ZZZZ</name>
<dbReference type="AlphaFoldDB" id="A0A381WFI4"/>
<proteinExistence type="predicted"/>